<dbReference type="Gene3D" id="2.40.160.20">
    <property type="match status" value="2"/>
</dbReference>
<evidence type="ECO:0000256" key="1">
    <source>
        <dbReference type="ARBA" id="ARBA00004442"/>
    </source>
</evidence>
<dbReference type="InterPro" id="IPR027385">
    <property type="entry name" value="Beta-barrel_OMP"/>
</dbReference>
<dbReference type="PANTHER" id="PTHR34001:SF3">
    <property type="entry name" value="BLL7405 PROTEIN"/>
    <property type="match status" value="1"/>
</dbReference>
<evidence type="ECO:0000313" key="7">
    <source>
        <dbReference type="EMBL" id="RST87935.1"/>
    </source>
</evidence>
<feature type="domain" description="Outer membrane protein beta-barrel" evidence="6">
    <location>
        <begin position="166"/>
        <end position="391"/>
    </location>
</feature>
<evidence type="ECO:0000259" key="6">
    <source>
        <dbReference type="Pfam" id="PF13505"/>
    </source>
</evidence>
<reference evidence="7 8" key="1">
    <citation type="submission" date="2018-12" db="EMBL/GenBank/DDBJ databases">
        <title>Mesorhizobium carbonis sp. nov., isolated from coal mine water.</title>
        <authorList>
            <person name="Xin W."/>
            <person name="Xu Z."/>
            <person name="Xiang F."/>
            <person name="Zhang J."/>
            <person name="Xi L."/>
            <person name="Liu J."/>
        </authorList>
    </citation>
    <scope>NUCLEOTIDE SEQUENCE [LARGE SCALE GENOMIC DNA]</scope>
    <source>
        <strain evidence="7 8">B2.3</strain>
    </source>
</reference>
<accession>A0A429Z2J9</accession>
<dbReference type="EMBL" id="RWKW01000007">
    <property type="protein sequence ID" value="RST87935.1"/>
    <property type="molecule type" value="Genomic_DNA"/>
</dbReference>
<evidence type="ECO:0000256" key="4">
    <source>
        <dbReference type="ARBA" id="ARBA00023237"/>
    </source>
</evidence>
<dbReference type="PROSITE" id="PS51257">
    <property type="entry name" value="PROKAR_LIPOPROTEIN"/>
    <property type="match status" value="1"/>
</dbReference>
<dbReference type="Pfam" id="PF13505">
    <property type="entry name" value="OMP_b-brl"/>
    <property type="match status" value="2"/>
</dbReference>
<evidence type="ECO:0000256" key="3">
    <source>
        <dbReference type="ARBA" id="ARBA00023136"/>
    </source>
</evidence>
<comment type="caution">
    <text evidence="7">The sequence shown here is derived from an EMBL/GenBank/DDBJ whole genome shotgun (WGS) entry which is preliminary data.</text>
</comment>
<dbReference type="InterPro" id="IPR011250">
    <property type="entry name" value="OMP/PagP_B-barrel"/>
</dbReference>
<comment type="subcellular location">
    <subcellularLocation>
        <location evidence="1">Cell outer membrane</location>
    </subcellularLocation>
</comment>
<comment type="similarity">
    <text evidence="5">Belongs to the Omp25/RopB family.</text>
</comment>
<dbReference type="GO" id="GO:0009279">
    <property type="term" value="C:cell outer membrane"/>
    <property type="evidence" value="ECO:0007669"/>
    <property type="project" value="UniProtKB-SubCell"/>
</dbReference>
<dbReference type="AlphaFoldDB" id="A0A429Z2J9"/>
<protein>
    <recommendedName>
        <fullName evidence="6">Outer membrane protein beta-barrel domain-containing protein</fullName>
    </recommendedName>
</protein>
<dbReference type="Proteomes" id="UP000278398">
    <property type="component" value="Unassembled WGS sequence"/>
</dbReference>
<keyword evidence="4" id="KW-0998">Cell outer membrane</keyword>
<feature type="domain" description="Outer membrane protein beta-barrel" evidence="6">
    <location>
        <begin position="429"/>
        <end position="679"/>
    </location>
</feature>
<evidence type="ECO:0000256" key="5">
    <source>
        <dbReference type="ARBA" id="ARBA00038306"/>
    </source>
</evidence>
<evidence type="ECO:0000313" key="8">
    <source>
        <dbReference type="Proteomes" id="UP000278398"/>
    </source>
</evidence>
<dbReference type="InterPro" id="IPR051692">
    <property type="entry name" value="OMP-like"/>
</dbReference>
<sequence>MSRSRFSRAAGGHAPVSFAILGCLSCFPARARYHRAVQPEAHRAGSRVPPKVRRAEARSIPACCRSTLDAGRMLKNGLKDDSIRYCSFLRACLRRLPRRSRERNRMLHYGNGNRFAGSNRGGSVVIPGCISALAETKSAPTSRRVRKTTGRSRMRSRKITAAIMFAMASSTAYAADQIVYAPPAAYNWTGFHVGVGAGLGGVSHDAGASIYDYDTGGLIQVGPIDLFSVGGMLDLGGDGALGTIEAGYDHQIGERFVIGIQGDYTWSNFKAGGGLGADVCYENPDGPDNCDIGEIDDSIGLNYSLTAKSSWSILGRAGYVANPGALTYVLGGFTRTKLEGDLTLNSGLGGSTTIAAYDYERDGWTFGGGIEAPVTGAMSLKMEYRRTQWENDTNIPFTETGGISTWDDAVVQSMRGVLSWRFGGDNAAQQAAVDAIPAVNWTGFYVGAAGGFTTARHNAGLDLYDYTTGGLIQVGPVDIFSIGGDLDFGGEGMVGRLEAGYDFQVGQRFVVGGFADYSFSNTKSQVGLFGDYCVEGFPIPGDDDCDNGVVTASGDLTYTLKTGDSWSIGGRAGVLVNPQTLFYGLGAYTRQSLNADLTLNTGFAPIGSQEVLSYDFKRDGWTFGLGVETKLTDRLSTKLEYRNTQWNESEIILGDAEVGLRRLEDSTVQNFTVGLSWKFN</sequence>
<evidence type="ECO:0000256" key="2">
    <source>
        <dbReference type="ARBA" id="ARBA00022729"/>
    </source>
</evidence>
<dbReference type="SUPFAM" id="SSF56925">
    <property type="entry name" value="OMPA-like"/>
    <property type="match status" value="2"/>
</dbReference>
<keyword evidence="2" id="KW-0732">Signal</keyword>
<gene>
    <name evidence="7" type="ORF">EJC49_02910</name>
</gene>
<keyword evidence="3" id="KW-0472">Membrane</keyword>
<proteinExistence type="inferred from homology"/>
<keyword evidence="8" id="KW-1185">Reference proteome</keyword>
<dbReference type="PANTHER" id="PTHR34001">
    <property type="entry name" value="BLL7405 PROTEIN"/>
    <property type="match status" value="1"/>
</dbReference>
<organism evidence="7 8">
    <name type="scientific">Aquibium carbonis</name>
    <dbReference type="NCBI Taxonomy" id="2495581"/>
    <lineage>
        <taxon>Bacteria</taxon>
        <taxon>Pseudomonadati</taxon>
        <taxon>Pseudomonadota</taxon>
        <taxon>Alphaproteobacteria</taxon>
        <taxon>Hyphomicrobiales</taxon>
        <taxon>Phyllobacteriaceae</taxon>
        <taxon>Aquibium</taxon>
    </lineage>
</organism>
<name>A0A429Z2J9_9HYPH</name>
<dbReference type="OrthoDB" id="9815357at2"/>